<feature type="transmembrane region" description="Helical" evidence="6">
    <location>
        <begin position="41"/>
        <end position="62"/>
    </location>
</feature>
<dbReference type="Pfam" id="PF20684">
    <property type="entry name" value="Fung_rhodopsin"/>
    <property type="match status" value="1"/>
</dbReference>
<feature type="transmembrane region" description="Helical" evidence="6">
    <location>
        <begin position="6"/>
        <end position="29"/>
    </location>
</feature>
<comment type="similarity">
    <text evidence="5">Belongs to the SAT4 family.</text>
</comment>
<comment type="subcellular location">
    <subcellularLocation>
        <location evidence="1">Membrane</location>
        <topology evidence="1">Multi-pass membrane protein</topology>
    </subcellularLocation>
</comment>
<feature type="domain" description="Rhodopsin" evidence="7">
    <location>
        <begin position="25"/>
        <end position="266"/>
    </location>
</feature>
<dbReference type="EMBL" id="KV878356">
    <property type="protein sequence ID" value="OJJ42778.1"/>
    <property type="molecule type" value="Genomic_DNA"/>
</dbReference>
<feature type="transmembrane region" description="Helical" evidence="6">
    <location>
        <begin position="82"/>
        <end position="107"/>
    </location>
</feature>
<keyword evidence="2 6" id="KW-0812">Transmembrane</keyword>
<keyword evidence="3 6" id="KW-1133">Transmembrane helix</keyword>
<dbReference type="PANTHER" id="PTHR33048:SF165">
    <property type="entry name" value="INTEGRAL MEMBRANE PROTEIN"/>
    <property type="match status" value="1"/>
</dbReference>
<keyword evidence="9" id="KW-1185">Reference proteome</keyword>
<dbReference type="RefSeq" id="XP_022577288.1">
    <property type="nucleotide sequence ID" value="XM_022727519.1"/>
</dbReference>
<evidence type="ECO:0000256" key="5">
    <source>
        <dbReference type="ARBA" id="ARBA00038359"/>
    </source>
</evidence>
<dbReference type="GeneID" id="34613983"/>
<evidence type="ECO:0000313" key="9">
    <source>
        <dbReference type="Proteomes" id="UP000184188"/>
    </source>
</evidence>
<evidence type="ECO:0000259" key="7">
    <source>
        <dbReference type="Pfam" id="PF20684"/>
    </source>
</evidence>
<evidence type="ECO:0000256" key="3">
    <source>
        <dbReference type="ARBA" id="ARBA00022989"/>
    </source>
</evidence>
<feature type="transmembrane region" description="Helical" evidence="6">
    <location>
        <begin position="119"/>
        <end position="140"/>
    </location>
</feature>
<dbReference type="PANTHER" id="PTHR33048">
    <property type="entry name" value="PTH11-LIKE INTEGRAL MEMBRANE PROTEIN (AFU_ORTHOLOGUE AFUA_5G11245)"/>
    <property type="match status" value="1"/>
</dbReference>
<sequence>MTALQAAVIGSSWTETAVGLLFYILRLVSTWTFVGRARWDLALVTIAVLFACAGQVFLQLSVNNEMGEQIMGLSEKHRAAALFYGWVFQLLSITASMSGKLAILVFLIQIRGRHEKKPWFLLVLAVLITAINVTVMGTLLGQCVPMAKLWNDSIPGSCEPGRRVNQDFSFFQGSFNALADAALASYPVHLFWKLQMRFRLKIALIVLMGMGWIASACSAVKTYQLQVLSRTSNTTYAQPPLLIWVSTEGWIVIIVGCVPPIRPLVDRLFQQLGFTSNRSSNKNPTRVPYTTSRSGRAYISAGRRPEDNSWVELTAVDRKDDMVPRSRVMVVTDIETMYEQD</sequence>
<dbReference type="STRING" id="1073090.A0A1L9S6K4"/>
<gene>
    <name evidence="8" type="ORF">ASPZODRAFT_20055</name>
</gene>
<feature type="transmembrane region" description="Helical" evidence="6">
    <location>
        <begin position="241"/>
        <end position="261"/>
    </location>
</feature>
<name>A0A1L9S6K4_9EURO</name>
<accession>A0A1L9S6K4</accession>
<dbReference type="AlphaFoldDB" id="A0A1L9S6K4"/>
<evidence type="ECO:0000256" key="1">
    <source>
        <dbReference type="ARBA" id="ARBA00004141"/>
    </source>
</evidence>
<dbReference type="OrthoDB" id="3934549at2759"/>
<keyword evidence="4 6" id="KW-0472">Membrane</keyword>
<dbReference type="InterPro" id="IPR049326">
    <property type="entry name" value="Rhodopsin_dom_fungi"/>
</dbReference>
<evidence type="ECO:0000313" key="8">
    <source>
        <dbReference type="EMBL" id="OJJ42778.1"/>
    </source>
</evidence>
<dbReference type="Proteomes" id="UP000184188">
    <property type="component" value="Unassembled WGS sequence"/>
</dbReference>
<dbReference type="InterPro" id="IPR052337">
    <property type="entry name" value="SAT4-like"/>
</dbReference>
<feature type="transmembrane region" description="Helical" evidence="6">
    <location>
        <begin position="202"/>
        <end position="221"/>
    </location>
</feature>
<evidence type="ECO:0000256" key="2">
    <source>
        <dbReference type="ARBA" id="ARBA00022692"/>
    </source>
</evidence>
<evidence type="ECO:0000256" key="4">
    <source>
        <dbReference type="ARBA" id="ARBA00023136"/>
    </source>
</evidence>
<organism evidence="8 9">
    <name type="scientific">Penicilliopsis zonata CBS 506.65</name>
    <dbReference type="NCBI Taxonomy" id="1073090"/>
    <lineage>
        <taxon>Eukaryota</taxon>
        <taxon>Fungi</taxon>
        <taxon>Dikarya</taxon>
        <taxon>Ascomycota</taxon>
        <taxon>Pezizomycotina</taxon>
        <taxon>Eurotiomycetes</taxon>
        <taxon>Eurotiomycetidae</taxon>
        <taxon>Eurotiales</taxon>
        <taxon>Aspergillaceae</taxon>
        <taxon>Penicilliopsis</taxon>
    </lineage>
</organism>
<protein>
    <recommendedName>
        <fullName evidence="7">Rhodopsin domain-containing protein</fullName>
    </recommendedName>
</protein>
<dbReference type="GO" id="GO:0016020">
    <property type="term" value="C:membrane"/>
    <property type="evidence" value="ECO:0007669"/>
    <property type="project" value="UniProtKB-SubCell"/>
</dbReference>
<dbReference type="VEuPathDB" id="FungiDB:ASPZODRAFT_20055"/>
<evidence type="ECO:0000256" key="6">
    <source>
        <dbReference type="SAM" id="Phobius"/>
    </source>
</evidence>
<reference evidence="9" key="1">
    <citation type="journal article" date="2017" name="Genome Biol.">
        <title>Comparative genomics reveals high biological diversity and specific adaptations in the industrially and medically important fungal genus Aspergillus.</title>
        <authorList>
            <person name="de Vries R.P."/>
            <person name="Riley R."/>
            <person name="Wiebenga A."/>
            <person name="Aguilar-Osorio G."/>
            <person name="Amillis S."/>
            <person name="Uchima C.A."/>
            <person name="Anderluh G."/>
            <person name="Asadollahi M."/>
            <person name="Askin M."/>
            <person name="Barry K."/>
            <person name="Battaglia E."/>
            <person name="Bayram O."/>
            <person name="Benocci T."/>
            <person name="Braus-Stromeyer S.A."/>
            <person name="Caldana C."/>
            <person name="Canovas D."/>
            <person name="Cerqueira G.C."/>
            <person name="Chen F."/>
            <person name="Chen W."/>
            <person name="Choi C."/>
            <person name="Clum A."/>
            <person name="Dos Santos R.A."/>
            <person name="Damasio A.R."/>
            <person name="Diallinas G."/>
            <person name="Emri T."/>
            <person name="Fekete E."/>
            <person name="Flipphi M."/>
            <person name="Freyberg S."/>
            <person name="Gallo A."/>
            <person name="Gournas C."/>
            <person name="Habgood R."/>
            <person name="Hainaut M."/>
            <person name="Harispe M.L."/>
            <person name="Henrissat B."/>
            <person name="Hilden K.S."/>
            <person name="Hope R."/>
            <person name="Hossain A."/>
            <person name="Karabika E."/>
            <person name="Karaffa L."/>
            <person name="Karanyi Z."/>
            <person name="Krasevec N."/>
            <person name="Kuo A."/>
            <person name="Kusch H."/>
            <person name="LaButti K."/>
            <person name="Lagendijk E.L."/>
            <person name="Lapidus A."/>
            <person name="Levasseur A."/>
            <person name="Lindquist E."/>
            <person name="Lipzen A."/>
            <person name="Logrieco A.F."/>
            <person name="MacCabe A."/>
            <person name="Maekelae M.R."/>
            <person name="Malavazi I."/>
            <person name="Melin P."/>
            <person name="Meyer V."/>
            <person name="Mielnichuk N."/>
            <person name="Miskei M."/>
            <person name="Molnar A.P."/>
            <person name="Mule G."/>
            <person name="Ngan C.Y."/>
            <person name="Orejas M."/>
            <person name="Orosz E."/>
            <person name="Ouedraogo J.P."/>
            <person name="Overkamp K.M."/>
            <person name="Park H.-S."/>
            <person name="Perrone G."/>
            <person name="Piumi F."/>
            <person name="Punt P.J."/>
            <person name="Ram A.F."/>
            <person name="Ramon A."/>
            <person name="Rauscher S."/>
            <person name="Record E."/>
            <person name="Riano-Pachon D.M."/>
            <person name="Robert V."/>
            <person name="Roehrig J."/>
            <person name="Ruller R."/>
            <person name="Salamov A."/>
            <person name="Salih N.S."/>
            <person name="Samson R.A."/>
            <person name="Sandor E."/>
            <person name="Sanguinetti M."/>
            <person name="Schuetze T."/>
            <person name="Sepcic K."/>
            <person name="Shelest E."/>
            <person name="Sherlock G."/>
            <person name="Sophianopoulou V."/>
            <person name="Squina F.M."/>
            <person name="Sun H."/>
            <person name="Susca A."/>
            <person name="Todd R.B."/>
            <person name="Tsang A."/>
            <person name="Unkles S.E."/>
            <person name="van de Wiele N."/>
            <person name="van Rossen-Uffink D."/>
            <person name="Oliveira J.V."/>
            <person name="Vesth T.C."/>
            <person name="Visser J."/>
            <person name="Yu J.-H."/>
            <person name="Zhou M."/>
            <person name="Andersen M.R."/>
            <person name="Archer D.B."/>
            <person name="Baker S.E."/>
            <person name="Benoit I."/>
            <person name="Brakhage A.A."/>
            <person name="Braus G.H."/>
            <person name="Fischer R."/>
            <person name="Frisvad J.C."/>
            <person name="Goldman G.H."/>
            <person name="Houbraken J."/>
            <person name="Oakley B."/>
            <person name="Pocsi I."/>
            <person name="Scazzocchio C."/>
            <person name="Seiboth B."/>
            <person name="vanKuyk P.A."/>
            <person name="Wortman J."/>
            <person name="Dyer P.S."/>
            <person name="Grigoriev I.V."/>
        </authorList>
    </citation>
    <scope>NUCLEOTIDE SEQUENCE [LARGE SCALE GENOMIC DNA]</scope>
    <source>
        <strain evidence="9">CBS 506.65</strain>
    </source>
</reference>
<proteinExistence type="inferred from homology"/>